<sequence>MDLPENERELLLRIAEGDEKAFRVFFDAYKNRFYAVVLKMTGSDATAEELVQEVFLRIWQSRQLLVGVDNTDAYFFTAVYRLVFRHYKKVAQERKLLATLADADESDHNTDESILAAEIKRLIDEAVSRLPVQQQKVFKLTRQEGLSREQVAEHLHISPNTVRNHLADATRFIREYLNRAALIYLLLCISPNHGKNIFPAGSTSLNYSHLSVIED</sequence>
<comment type="similarity">
    <text evidence="1">Belongs to the sigma-70 factor family. ECF subfamily.</text>
</comment>
<dbReference type="PANTHER" id="PTHR43133">
    <property type="entry name" value="RNA POLYMERASE ECF-TYPE SIGMA FACTO"/>
    <property type="match status" value="1"/>
</dbReference>
<dbReference type="EMBL" id="BMIB01000005">
    <property type="protein sequence ID" value="GGH79348.1"/>
    <property type="molecule type" value="Genomic_DNA"/>
</dbReference>
<evidence type="ECO:0000313" key="8">
    <source>
        <dbReference type="Proteomes" id="UP000627292"/>
    </source>
</evidence>
<dbReference type="PANTHER" id="PTHR43133:SF46">
    <property type="entry name" value="RNA POLYMERASE SIGMA-70 FACTOR ECF SUBFAMILY"/>
    <property type="match status" value="1"/>
</dbReference>
<dbReference type="Pfam" id="PF04542">
    <property type="entry name" value="Sigma70_r2"/>
    <property type="match status" value="1"/>
</dbReference>
<feature type="domain" description="RNA polymerase sigma-70 region 2" evidence="5">
    <location>
        <begin position="26"/>
        <end position="89"/>
    </location>
</feature>
<evidence type="ECO:0000313" key="7">
    <source>
        <dbReference type="EMBL" id="GGH79348.1"/>
    </source>
</evidence>
<dbReference type="InterPro" id="IPR036388">
    <property type="entry name" value="WH-like_DNA-bd_sf"/>
</dbReference>
<dbReference type="Proteomes" id="UP000627292">
    <property type="component" value="Unassembled WGS sequence"/>
</dbReference>
<dbReference type="GO" id="GO:0003677">
    <property type="term" value="F:DNA binding"/>
    <property type="evidence" value="ECO:0007669"/>
    <property type="project" value="InterPro"/>
</dbReference>
<evidence type="ECO:0000256" key="4">
    <source>
        <dbReference type="ARBA" id="ARBA00023163"/>
    </source>
</evidence>
<keyword evidence="4" id="KW-0804">Transcription</keyword>
<dbReference type="GO" id="GO:0006352">
    <property type="term" value="P:DNA-templated transcription initiation"/>
    <property type="evidence" value="ECO:0007669"/>
    <property type="project" value="InterPro"/>
</dbReference>
<organism evidence="7 8">
    <name type="scientific">Filimonas zeae</name>
    <dbReference type="NCBI Taxonomy" id="1737353"/>
    <lineage>
        <taxon>Bacteria</taxon>
        <taxon>Pseudomonadati</taxon>
        <taxon>Bacteroidota</taxon>
        <taxon>Chitinophagia</taxon>
        <taxon>Chitinophagales</taxon>
        <taxon>Chitinophagaceae</taxon>
        <taxon>Filimonas</taxon>
    </lineage>
</organism>
<evidence type="ECO:0000259" key="5">
    <source>
        <dbReference type="Pfam" id="PF04542"/>
    </source>
</evidence>
<evidence type="ECO:0000256" key="3">
    <source>
        <dbReference type="ARBA" id="ARBA00023082"/>
    </source>
</evidence>
<gene>
    <name evidence="7" type="ORF">GCM10011379_48580</name>
</gene>
<dbReference type="NCBIfam" id="TIGR02985">
    <property type="entry name" value="Sig70_bacteroi1"/>
    <property type="match status" value="1"/>
</dbReference>
<dbReference type="AlphaFoldDB" id="A0A917J466"/>
<dbReference type="InterPro" id="IPR014327">
    <property type="entry name" value="RNA_pol_sigma70_bacteroid"/>
</dbReference>
<evidence type="ECO:0000256" key="1">
    <source>
        <dbReference type="ARBA" id="ARBA00010641"/>
    </source>
</evidence>
<comment type="caution">
    <text evidence="7">The sequence shown here is derived from an EMBL/GenBank/DDBJ whole genome shotgun (WGS) entry which is preliminary data.</text>
</comment>
<keyword evidence="8" id="KW-1185">Reference proteome</keyword>
<dbReference type="InterPro" id="IPR007627">
    <property type="entry name" value="RNA_pol_sigma70_r2"/>
</dbReference>
<dbReference type="Gene3D" id="1.10.10.10">
    <property type="entry name" value="Winged helix-like DNA-binding domain superfamily/Winged helix DNA-binding domain"/>
    <property type="match status" value="1"/>
</dbReference>
<dbReference type="InterPro" id="IPR014284">
    <property type="entry name" value="RNA_pol_sigma-70_dom"/>
</dbReference>
<keyword evidence="7" id="KW-0240">DNA-directed RNA polymerase</keyword>
<keyword evidence="2" id="KW-0805">Transcription regulation</keyword>
<dbReference type="InterPro" id="IPR013324">
    <property type="entry name" value="RNA_pol_sigma_r3/r4-like"/>
</dbReference>
<dbReference type="InterPro" id="IPR013325">
    <property type="entry name" value="RNA_pol_sigma_r2"/>
</dbReference>
<feature type="domain" description="RNA polymerase sigma factor 70 region 4 type 2" evidence="6">
    <location>
        <begin position="121"/>
        <end position="169"/>
    </location>
</feature>
<keyword evidence="3" id="KW-0731">Sigma factor</keyword>
<dbReference type="GO" id="GO:0016987">
    <property type="term" value="F:sigma factor activity"/>
    <property type="evidence" value="ECO:0007669"/>
    <property type="project" value="UniProtKB-KW"/>
</dbReference>
<dbReference type="Pfam" id="PF08281">
    <property type="entry name" value="Sigma70_r4_2"/>
    <property type="match status" value="1"/>
</dbReference>
<protein>
    <submittedName>
        <fullName evidence="7">DNA-directed RNA polymerase sigma-70 factor</fullName>
    </submittedName>
</protein>
<dbReference type="InterPro" id="IPR039425">
    <property type="entry name" value="RNA_pol_sigma-70-like"/>
</dbReference>
<name>A0A917J466_9BACT</name>
<reference evidence="7" key="1">
    <citation type="journal article" date="2014" name="Int. J. Syst. Evol. Microbiol.">
        <title>Complete genome sequence of Corynebacterium casei LMG S-19264T (=DSM 44701T), isolated from a smear-ripened cheese.</title>
        <authorList>
            <consortium name="US DOE Joint Genome Institute (JGI-PGF)"/>
            <person name="Walter F."/>
            <person name="Albersmeier A."/>
            <person name="Kalinowski J."/>
            <person name="Ruckert C."/>
        </authorList>
    </citation>
    <scope>NUCLEOTIDE SEQUENCE</scope>
    <source>
        <strain evidence="7">CGMCC 1.15290</strain>
    </source>
</reference>
<dbReference type="InterPro" id="IPR013249">
    <property type="entry name" value="RNA_pol_sigma70_r4_t2"/>
</dbReference>
<dbReference type="SUPFAM" id="SSF88946">
    <property type="entry name" value="Sigma2 domain of RNA polymerase sigma factors"/>
    <property type="match status" value="1"/>
</dbReference>
<dbReference type="SUPFAM" id="SSF88659">
    <property type="entry name" value="Sigma3 and sigma4 domains of RNA polymerase sigma factors"/>
    <property type="match status" value="1"/>
</dbReference>
<proteinExistence type="inferred from homology"/>
<reference evidence="7" key="2">
    <citation type="submission" date="2020-09" db="EMBL/GenBank/DDBJ databases">
        <authorList>
            <person name="Sun Q."/>
            <person name="Zhou Y."/>
        </authorList>
    </citation>
    <scope>NUCLEOTIDE SEQUENCE</scope>
    <source>
        <strain evidence="7">CGMCC 1.15290</strain>
    </source>
</reference>
<accession>A0A917J466</accession>
<dbReference type="Gene3D" id="1.10.1740.10">
    <property type="match status" value="1"/>
</dbReference>
<dbReference type="NCBIfam" id="TIGR02937">
    <property type="entry name" value="sigma70-ECF"/>
    <property type="match status" value="1"/>
</dbReference>
<evidence type="ECO:0000256" key="2">
    <source>
        <dbReference type="ARBA" id="ARBA00023015"/>
    </source>
</evidence>
<dbReference type="GO" id="GO:0000428">
    <property type="term" value="C:DNA-directed RNA polymerase complex"/>
    <property type="evidence" value="ECO:0007669"/>
    <property type="project" value="UniProtKB-KW"/>
</dbReference>
<evidence type="ECO:0000259" key="6">
    <source>
        <dbReference type="Pfam" id="PF08281"/>
    </source>
</evidence>